<dbReference type="EMBL" id="CAJVCH010248250">
    <property type="protein sequence ID" value="CAG7733390.1"/>
    <property type="molecule type" value="Genomic_DNA"/>
</dbReference>
<evidence type="ECO:0000259" key="1">
    <source>
        <dbReference type="PROSITE" id="PS50878"/>
    </source>
</evidence>
<dbReference type="Proteomes" id="UP000708208">
    <property type="component" value="Unassembled WGS sequence"/>
</dbReference>
<evidence type="ECO:0000313" key="2">
    <source>
        <dbReference type="EMBL" id="CAG7733390.1"/>
    </source>
</evidence>
<keyword evidence="3" id="KW-1185">Reference proteome</keyword>
<dbReference type="OrthoDB" id="425681at2759"/>
<dbReference type="CDD" id="cd01650">
    <property type="entry name" value="RT_nLTR_like"/>
    <property type="match status" value="1"/>
</dbReference>
<proteinExistence type="predicted"/>
<feature type="domain" description="Reverse transcriptase" evidence="1">
    <location>
        <begin position="1"/>
        <end position="235"/>
    </location>
</feature>
<protein>
    <recommendedName>
        <fullName evidence="1">Reverse transcriptase domain-containing protein</fullName>
    </recommendedName>
</protein>
<dbReference type="AlphaFoldDB" id="A0A8J2KVZ0"/>
<dbReference type="PANTHER" id="PTHR47027">
    <property type="entry name" value="REVERSE TRANSCRIPTASE DOMAIN-CONTAINING PROTEIN"/>
    <property type="match status" value="1"/>
</dbReference>
<evidence type="ECO:0000313" key="3">
    <source>
        <dbReference type="Proteomes" id="UP000708208"/>
    </source>
</evidence>
<reference evidence="2" key="1">
    <citation type="submission" date="2021-06" db="EMBL/GenBank/DDBJ databases">
        <authorList>
            <person name="Hodson N. C."/>
            <person name="Mongue J. A."/>
            <person name="Jaron S. K."/>
        </authorList>
    </citation>
    <scope>NUCLEOTIDE SEQUENCE</scope>
</reference>
<dbReference type="PANTHER" id="PTHR47027:SF20">
    <property type="entry name" value="REVERSE TRANSCRIPTASE-LIKE PROTEIN WITH RNA-DIRECTED DNA POLYMERASE DOMAIN"/>
    <property type="match status" value="1"/>
</dbReference>
<dbReference type="PROSITE" id="PS50878">
    <property type="entry name" value="RT_POL"/>
    <property type="match status" value="1"/>
</dbReference>
<dbReference type="InterPro" id="IPR000477">
    <property type="entry name" value="RT_dom"/>
</dbReference>
<gene>
    <name evidence="2" type="ORF">AFUS01_LOCUS21835</name>
</gene>
<name>A0A8J2KVZ0_9HEXA</name>
<accession>A0A8J2KVZ0</accession>
<sequence>MKLFTSILNARLLRWNHEHNFLSDLQAAYRPRLGCLNHTFLLYSLVTKQLRANKRLYCFFVDLSGAFDSVSHMILWEKLSKAGLSSAFVKCIKCLYERAHACVKTIDGFTDPLNINVGVLQGESLSPTLFNFFINDVIETLNRSFTSPVSIGDRRLHALLYADDIVLMAYSAESLQQKIDVLKSYFKQNQLILNVFKSKIVVFRNSGRLRKNDKFKWGVRELEIVKEFKYLGVLYPSTGAMYRTVKDFLARGRAVLSSMWPIFIKSKLPLSQSQFKLFNSLVKTVIGYGAEVWGLRHLHNIDNFQWFFVKKLLKLPQSTPNFFIKLESNLENPSVNIITQSIKLWAKSLNPQNHLLNSCYCDQWNLQGDVSNNWALQLKNVLNLVT</sequence>
<comment type="caution">
    <text evidence="2">The sequence shown here is derived from an EMBL/GenBank/DDBJ whole genome shotgun (WGS) entry which is preliminary data.</text>
</comment>
<dbReference type="Pfam" id="PF00078">
    <property type="entry name" value="RVT_1"/>
    <property type="match status" value="1"/>
</dbReference>
<organism evidence="2 3">
    <name type="scientific">Allacma fusca</name>
    <dbReference type="NCBI Taxonomy" id="39272"/>
    <lineage>
        <taxon>Eukaryota</taxon>
        <taxon>Metazoa</taxon>
        <taxon>Ecdysozoa</taxon>
        <taxon>Arthropoda</taxon>
        <taxon>Hexapoda</taxon>
        <taxon>Collembola</taxon>
        <taxon>Symphypleona</taxon>
        <taxon>Sminthuridae</taxon>
        <taxon>Allacma</taxon>
    </lineage>
</organism>